<dbReference type="Pfam" id="PF01189">
    <property type="entry name" value="Methyltr_RsmB-F"/>
    <property type="match status" value="1"/>
</dbReference>
<feature type="binding site" evidence="5">
    <location>
        <position position="271"/>
    </location>
    <ligand>
        <name>S-adenosyl-L-methionine</name>
        <dbReference type="ChEBI" id="CHEBI:59789"/>
    </ligand>
</feature>
<sequence length="437" mass="46704">MTAGARSADNSTGQPAREAALQLLKAVLDRRQPLDESLEQGLSGLEGPDRGFARAIATTVLRRLGQIDALLAHCLDRPLADNAARARNALRIGIAELMFMNVAAYAAVNSAVELCGREAGQRRLVNAVLRRLGREGAALLAAQDAARLNTPEWLWQSWSDSYGEATARAIAEAHLTRAPLDLSVKAEPGHWAERLGATLLANGSLRLAEFGQVTALPGFEEGAWWVQDAAAALPVTLFGNVRDQRILDLCAAPGGKTALIAARGARVTAVERNANRIRRLNENLARLGLTAEIVHGDAAAAPETGNGDGFDGVLLDAPCSSTGTLRRHPDVAWLKRPEDVEKLAGAQDRLLRAAAERVRPGGLLVYCVCSLQRREGEDRVAAFLAADPRYRREPITAGELPGMAETVTADGDLRSLPCHLGAEGGIDGFYAARLRRL</sequence>
<feature type="active site" description="Nucleophile" evidence="5">
    <location>
        <position position="369"/>
    </location>
</feature>
<dbReference type="PANTHER" id="PTHR22807:SF61">
    <property type="entry name" value="NOL1_NOP2_SUN FAMILY PROTEIN _ ANTITERMINATION NUSB DOMAIN-CONTAINING PROTEIN"/>
    <property type="match status" value="1"/>
</dbReference>
<keyword evidence="3 5" id="KW-0949">S-adenosyl-L-methionine</keyword>
<feature type="domain" description="SAM-dependent MTase RsmB/NOP-type" evidence="6">
    <location>
        <begin position="142"/>
        <end position="437"/>
    </location>
</feature>
<evidence type="ECO:0000256" key="1">
    <source>
        <dbReference type="ARBA" id="ARBA00022603"/>
    </source>
</evidence>
<dbReference type="CDD" id="cd02440">
    <property type="entry name" value="AdoMet_MTases"/>
    <property type="match status" value="1"/>
</dbReference>
<dbReference type="InterPro" id="IPR049560">
    <property type="entry name" value="MeTrfase_RsmB-F_NOP2_cat"/>
</dbReference>
<keyword evidence="4 5" id="KW-0694">RNA-binding</keyword>
<dbReference type="Pfam" id="PF01029">
    <property type="entry name" value="NusB"/>
    <property type="match status" value="1"/>
</dbReference>
<accession>A0A1Y5REA5</accession>
<feature type="binding site" evidence="5">
    <location>
        <position position="316"/>
    </location>
    <ligand>
        <name>S-adenosyl-L-methionine</name>
        <dbReference type="ChEBI" id="CHEBI:59789"/>
    </ligand>
</feature>
<dbReference type="PROSITE" id="PS51686">
    <property type="entry name" value="SAM_MT_RSMB_NOP"/>
    <property type="match status" value="1"/>
</dbReference>
<dbReference type="OrthoDB" id="9810297at2"/>
<feature type="binding site" evidence="5">
    <location>
        <begin position="250"/>
        <end position="256"/>
    </location>
    <ligand>
        <name>S-adenosyl-L-methionine</name>
        <dbReference type="ChEBI" id="CHEBI:59789"/>
    </ligand>
</feature>
<name>A0A1Y5REA5_9PROT</name>
<evidence type="ECO:0000259" key="6">
    <source>
        <dbReference type="PROSITE" id="PS51686"/>
    </source>
</evidence>
<dbReference type="RefSeq" id="WP_085883437.1">
    <property type="nucleotide sequence ID" value="NZ_FWFR01000001.1"/>
</dbReference>
<evidence type="ECO:0000256" key="5">
    <source>
        <dbReference type="PROSITE-ProRule" id="PRU01023"/>
    </source>
</evidence>
<dbReference type="InterPro" id="IPR001678">
    <property type="entry name" value="MeTrfase_RsmB-F_NOP2_dom"/>
</dbReference>
<dbReference type="InParanoid" id="A0A1Y5REA5"/>
<keyword evidence="1 5" id="KW-0489">Methyltransferase</keyword>
<evidence type="ECO:0000313" key="8">
    <source>
        <dbReference type="Proteomes" id="UP000193200"/>
    </source>
</evidence>
<dbReference type="FunCoup" id="A0A1Y5REA5">
    <property type="interactions" value="519"/>
</dbReference>
<dbReference type="GO" id="GO:0003723">
    <property type="term" value="F:RNA binding"/>
    <property type="evidence" value="ECO:0007669"/>
    <property type="project" value="UniProtKB-UniRule"/>
</dbReference>
<dbReference type="FunFam" id="3.40.50.150:FF:000257">
    <property type="entry name" value="16S rRNA methyltransferase"/>
    <property type="match status" value="1"/>
</dbReference>
<dbReference type="InterPro" id="IPR035926">
    <property type="entry name" value="NusB-like_sf"/>
</dbReference>
<evidence type="ECO:0000256" key="4">
    <source>
        <dbReference type="ARBA" id="ARBA00022884"/>
    </source>
</evidence>
<dbReference type="GO" id="GO:0006355">
    <property type="term" value="P:regulation of DNA-templated transcription"/>
    <property type="evidence" value="ECO:0007669"/>
    <property type="project" value="InterPro"/>
</dbReference>
<dbReference type="Gene3D" id="3.40.50.150">
    <property type="entry name" value="Vaccinia Virus protein VP39"/>
    <property type="match status" value="1"/>
</dbReference>
<dbReference type="PANTHER" id="PTHR22807">
    <property type="entry name" value="NOP2 YEAST -RELATED NOL1/NOP2/FMU SUN DOMAIN-CONTAINING"/>
    <property type="match status" value="1"/>
</dbReference>
<dbReference type="GO" id="GO:0008173">
    <property type="term" value="F:RNA methyltransferase activity"/>
    <property type="evidence" value="ECO:0007669"/>
    <property type="project" value="InterPro"/>
</dbReference>
<reference evidence="7 8" key="1">
    <citation type="submission" date="2017-03" db="EMBL/GenBank/DDBJ databases">
        <authorList>
            <person name="Afonso C.L."/>
            <person name="Miller P.J."/>
            <person name="Scott M.A."/>
            <person name="Spackman E."/>
            <person name="Goraichik I."/>
            <person name="Dimitrov K.M."/>
            <person name="Suarez D.L."/>
            <person name="Swayne D.E."/>
        </authorList>
    </citation>
    <scope>NUCLEOTIDE SEQUENCE [LARGE SCALE GENOMIC DNA]</scope>
    <source>
        <strain evidence="7 8">CECT 7691</strain>
    </source>
</reference>
<comment type="similarity">
    <text evidence="5">Belongs to the class I-like SAM-binding methyltransferase superfamily. RsmB/NOP family.</text>
</comment>
<organism evidence="7 8">
    <name type="scientific">Oceanibacterium hippocampi</name>
    <dbReference type="NCBI Taxonomy" id="745714"/>
    <lineage>
        <taxon>Bacteria</taxon>
        <taxon>Pseudomonadati</taxon>
        <taxon>Pseudomonadota</taxon>
        <taxon>Alphaproteobacteria</taxon>
        <taxon>Sneathiellales</taxon>
        <taxon>Sneathiellaceae</taxon>
        <taxon>Oceanibacterium</taxon>
    </lineage>
</organism>
<proteinExistence type="inferred from homology"/>
<evidence type="ECO:0000256" key="3">
    <source>
        <dbReference type="ARBA" id="ARBA00022691"/>
    </source>
</evidence>
<dbReference type="EC" id="2.1.1.176" evidence="7"/>
<dbReference type="SUPFAM" id="SSF53335">
    <property type="entry name" value="S-adenosyl-L-methionine-dependent methyltransferases"/>
    <property type="match status" value="1"/>
</dbReference>
<dbReference type="InterPro" id="IPR029063">
    <property type="entry name" value="SAM-dependent_MTases_sf"/>
</dbReference>
<keyword evidence="2 5" id="KW-0808">Transferase</keyword>
<dbReference type="PRINTS" id="PR02008">
    <property type="entry name" value="RCMTFAMILY"/>
</dbReference>
<protein>
    <submittedName>
        <fullName evidence="7">Ribosomal RNA small subunit methyltransferase B</fullName>
        <ecNumber evidence="7">2.1.1.176</ecNumber>
    </submittedName>
</protein>
<dbReference type="InterPro" id="IPR006027">
    <property type="entry name" value="NusB_RsmB_TIM44"/>
</dbReference>
<dbReference type="Gene3D" id="1.10.940.10">
    <property type="entry name" value="NusB-like"/>
    <property type="match status" value="1"/>
</dbReference>
<gene>
    <name evidence="7" type="primary">rsmB_1</name>
    <name evidence="7" type="ORF">OCH7691_00319</name>
</gene>
<evidence type="ECO:0000256" key="2">
    <source>
        <dbReference type="ARBA" id="ARBA00022679"/>
    </source>
</evidence>
<dbReference type="SUPFAM" id="SSF48013">
    <property type="entry name" value="NusB-like"/>
    <property type="match status" value="1"/>
</dbReference>
<evidence type="ECO:0000313" key="7">
    <source>
        <dbReference type="EMBL" id="SLN15445.1"/>
    </source>
</evidence>
<keyword evidence="8" id="KW-1185">Reference proteome</keyword>
<dbReference type="AlphaFoldDB" id="A0A1Y5REA5"/>
<feature type="binding site" evidence="5">
    <location>
        <position position="297"/>
    </location>
    <ligand>
        <name>S-adenosyl-L-methionine</name>
        <dbReference type="ChEBI" id="CHEBI:59789"/>
    </ligand>
</feature>
<dbReference type="GO" id="GO:0001510">
    <property type="term" value="P:RNA methylation"/>
    <property type="evidence" value="ECO:0007669"/>
    <property type="project" value="InterPro"/>
</dbReference>
<dbReference type="Proteomes" id="UP000193200">
    <property type="component" value="Unassembled WGS sequence"/>
</dbReference>
<dbReference type="InterPro" id="IPR023267">
    <property type="entry name" value="RCMT"/>
</dbReference>
<dbReference type="EMBL" id="FWFR01000001">
    <property type="protein sequence ID" value="SLN15445.1"/>
    <property type="molecule type" value="Genomic_DNA"/>
</dbReference>